<evidence type="ECO:0000256" key="2">
    <source>
        <dbReference type="ARBA" id="ARBA00022692"/>
    </source>
</evidence>
<sequence>MDIQSFTRALEARLDWAPAWAFSLVLIGLALAAALAAYGGVVSVLRRRLTRKDSFWRPLLLRTRRPARLAICIGAISWAVHVAPLPAREATLVQHALLIGFIVLVGMALMTALDIGSALYLRRFRVDVSDNLLARKHLTQVRILRRALATLVIILTCAFVLMTIPGVRQLGVSLLAAGGAAGIIVGLALQPVLSNLLAGVQIALTQPIRIDDAVIVEGEWGRVEEITSTYVVVKIWDLRRLVVPLKYFLENPFQNWTRESADLLGTVMLYLDYSTPVPAIREKLEDILAGSPHWDGKTAVVQVTDARERTMEVRILASARDSGAAFDLRCEIRERMIAWLNADHPHALPRERFDVAFDDGPRVRRRDRARPPVDSAGTPASVAEAPALPR</sequence>
<evidence type="ECO:0000313" key="8">
    <source>
        <dbReference type="EMBL" id="RAK63761.1"/>
    </source>
</evidence>
<dbReference type="PANTHER" id="PTHR30566:SF25">
    <property type="entry name" value="INNER MEMBRANE PROTEIN"/>
    <property type="match status" value="1"/>
</dbReference>
<dbReference type="GO" id="GO:0016020">
    <property type="term" value="C:membrane"/>
    <property type="evidence" value="ECO:0007669"/>
    <property type="project" value="UniProtKB-SubCell"/>
</dbReference>
<dbReference type="Gene3D" id="1.10.287.1260">
    <property type="match status" value="1"/>
</dbReference>
<dbReference type="Proteomes" id="UP000249524">
    <property type="component" value="Unassembled WGS sequence"/>
</dbReference>
<dbReference type="AlphaFoldDB" id="A0A328BBC9"/>
<dbReference type="OrthoDB" id="9792218at2"/>
<keyword evidence="3 6" id="KW-1133">Transmembrane helix</keyword>
<dbReference type="EMBL" id="QFYS01000007">
    <property type="protein sequence ID" value="RAK63761.1"/>
    <property type="molecule type" value="Genomic_DNA"/>
</dbReference>
<keyword evidence="4 6" id="KW-0472">Membrane</keyword>
<dbReference type="SUPFAM" id="SSF50182">
    <property type="entry name" value="Sm-like ribonucleoproteins"/>
    <property type="match status" value="1"/>
</dbReference>
<evidence type="ECO:0000256" key="5">
    <source>
        <dbReference type="SAM" id="MobiDB-lite"/>
    </source>
</evidence>
<keyword evidence="2 6" id="KW-0812">Transmembrane</keyword>
<reference evidence="8 9" key="1">
    <citation type="submission" date="2018-05" db="EMBL/GenBank/DDBJ databases">
        <authorList>
            <person name="Lanie J.A."/>
            <person name="Ng W.-L."/>
            <person name="Kazmierczak K.M."/>
            <person name="Andrzejewski T.M."/>
            <person name="Davidsen T.M."/>
            <person name="Wayne K.J."/>
            <person name="Tettelin H."/>
            <person name="Glass J.I."/>
            <person name="Rusch D."/>
            <person name="Podicherti R."/>
            <person name="Tsui H.-C.T."/>
            <person name="Winkler M.E."/>
        </authorList>
    </citation>
    <scope>NUCLEOTIDE SEQUENCE [LARGE SCALE GENOMIC DNA]</scope>
    <source>
        <strain evidence="8 9">BUT-10</strain>
    </source>
</reference>
<dbReference type="PANTHER" id="PTHR30566">
    <property type="entry name" value="YNAI-RELATED MECHANOSENSITIVE ION CHANNEL"/>
    <property type="match status" value="1"/>
</dbReference>
<dbReference type="GO" id="GO:0008381">
    <property type="term" value="F:mechanosensitive monoatomic ion channel activity"/>
    <property type="evidence" value="ECO:0007669"/>
    <property type="project" value="UniProtKB-ARBA"/>
</dbReference>
<evidence type="ECO:0000256" key="4">
    <source>
        <dbReference type="ARBA" id="ARBA00023136"/>
    </source>
</evidence>
<feature type="transmembrane region" description="Helical" evidence="6">
    <location>
        <begin position="96"/>
        <end position="122"/>
    </location>
</feature>
<comment type="caution">
    <text evidence="8">The sequence shown here is derived from an EMBL/GenBank/DDBJ whole genome shotgun (WGS) entry which is preliminary data.</text>
</comment>
<dbReference type="Gene3D" id="2.30.30.60">
    <property type="match status" value="1"/>
</dbReference>
<dbReference type="InterPro" id="IPR010920">
    <property type="entry name" value="LSM_dom_sf"/>
</dbReference>
<evidence type="ECO:0000256" key="1">
    <source>
        <dbReference type="ARBA" id="ARBA00004370"/>
    </source>
</evidence>
<feature type="transmembrane region" description="Helical" evidence="6">
    <location>
        <begin position="170"/>
        <end position="189"/>
    </location>
</feature>
<dbReference type="RefSeq" id="WP_111277071.1">
    <property type="nucleotide sequence ID" value="NZ_QFYS01000007.1"/>
</dbReference>
<feature type="domain" description="Mechanosensitive ion channel MscS" evidence="7">
    <location>
        <begin position="192"/>
        <end position="258"/>
    </location>
</feature>
<evidence type="ECO:0000256" key="3">
    <source>
        <dbReference type="ARBA" id="ARBA00022989"/>
    </source>
</evidence>
<name>A0A328BBC9_9CAUL</name>
<comment type="subcellular location">
    <subcellularLocation>
        <location evidence="1">Membrane</location>
    </subcellularLocation>
</comment>
<gene>
    <name evidence="8" type="ORF">DJ019_16060</name>
</gene>
<proteinExistence type="predicted"/>
<feature type="transmembrane region" description="Helical" evidence="6">
    <location>
        <begin position="66"/>
        <end position="84"/>
    </location>
</feature>
<evidence type="ECO:0000259" key="7">
    <source>
        <dbReference type="Pfam" id="PF00924"/>
    </source>
</evidence>
<organism evidence="8 9">
    <name type="scientific">Phenylobacterium kunshanense</name>
    <dbReference type="NCBI Taxonomy" id="1445034"/>
    <lineage>
        <taxon>Bacteria</taxon>
        <taxon>Pseudomonadati</taxon>
        <taxon>Pseudomonadota</taxon>
        <taxon>Alphaproteobacteria</taxon>
        <taxon>Caulobacterales</taxon>
        <taxon>Caulobacteraceae</taxon>
        <taxon>Phenylobacterium</taxon>
    </lineage>
</organism>
<evidence type="ECO:0000313" key="9">
    <source>
        <dbReference type="Proteomes" id="UP000249524"/>
    </source>
</evidence>
<feature type="transmembrane region" description="Helical" evidence="6">
    <location>
        <begin position="143"/>
        <end position="164"/>
    </location>
</feature>
<feature type="transmembrane region" description="Helical" evidence="6">
    <location>
        <begin position="20"/>
        <end position="45"/>
    </location>
</feature>
<dbReference type="InterPro" id="IPR023408">
    <property type="entry name" value="MscS_beta-dom_sf"/>
</dbReference>
<dbReference type="Pfam" id="PF00924">
    <property type="entry name" value="MS_channel_2nd"/>
    <property type="match status" value="1"/>
</dbReference>
<feature type="region of interest" description="Disordered" evidence="5">
    <location>
        <begin position="359"/>
        <end position="390"/>
    </location>
</feature>
<protein>
    <submittedName>
        <fullName evidence="8">Mechanosensitive ion channel family protein</fullName>
    </submittedName>
</protein>
<keyword evidence="9" id="KW-1185">Reference proteome</keyword>
<evidence type="ECO:0000256" key="6">
    <source>
        <dbReference type="SAM" id="Phobius"/>
    </source>
</evidence>
<accession>A0A328BBC9</accession>
<dbReference type="InterPro" id="IPR006685">
    <property type="entry name" value="MscS_channel_2nd"/>
</dbReference>